<name>A0A0D2N6F7_HYPSF</name>
<feature type="compositionally biased region" description="Basic and acidic residues" evidence="1">
    <location>
        <begin position="900"/>
        <end position="909"/>
    </location>
</feature>
<gene>
    <name evidence="2" type="ORF">HYPSUDRAFT_208508</name>
</gene>
<keyword evidence="3" id="KW-1185">Reference proteome</keyword>
<protein>
    <submittedName>
        <fullName evidence="2">Uncharacterized protein</fullName>
    </submittedName>
</protein>
<feature type="compositionally biased region" description="Low complexity" evidence="1">
    <location>
        <begin position="1091"/>
        <end position="1107"/>
    </location>
</feature>
<accession>A0A0D2N6F7</accession>
<evidence type="ECO:0000313" key="2">
    <source>
        <dbReference type="EMBL" id="KJA14679.1"/>
    </source>
</evidence>
<dbReference type="OrthoDB" id="3132098at2759"/>
<feature type="compositionally biased region" description="Polar residues" evidence="1">
    <location>
        <begin position="986"/>
        <end position="999"/>
    </location>
</feature>
<dbReference type="EMBL" id="KN817669">
    <property type="protein sequence ID" value="KJA14679.1"/>
    <property type="molecule type" value="Genomic_DNA"/>
</dbReference>
<feature type="region of interest" description="Disordered" evidence="1">
    <location>
        <begin position="816"/>
        <end position="1191"/>
    </location>
</feature>
<feature type="compositionally biased region" description="Basic and acidic residues" evidence="1">
    <location>
        <begin position="637"/>
        <end position="646"/>
    </location>
</feature>
<evidence type="ECO:0000313" key="3">
    <source>
        <dbReference type="Proteomes" id="UP000054270"/>
    </source>
</evidence>
<sequence length="1382" mass="151607">MLLVACPNGLIYKLSFDDPGDAHDVGLTTRRIINLREECFLVDATMTHIAMNEAASEITAFIGTRLLTYGEPFSGHYTRADVYRECIPDRLVGQSPLQIWYVDSTHVAIVYSTSIFVYIPVAPYLRVWMIDIPQARALVSATLSPDKTLLVGLTQSGQADVYSMTTRRFVSTIGLNQVSLHGLATAAFFNWDKILFSRDDETSLLVAADVLGPVHKLSKFVPFTRFDPFRIMGSVTRPYIADPANLNVVGLIVPDNFQTSDEIIEGIDDRVNKNESEVIVAQPAKPTEPAKLARFSFTQAAFVMHGDLESEVMMGIDLPAKIQELRLGRRDVFSTALPQTPNKSMDNDDLAYALETPSKPAKLASPRFPGHLSASKARGYYKRYEDLEIAYERPKPKLLSLIRAVVPDPIPEEKVEVLADLVLAAWSLDEIEAILVTLRSELPLLTILTRVSDITNITHDQRKVSENSNNGVAPKGEVESAARHGGRIIHYTGADTFQVPRQRQSASYNVASYSASTPRSRATSVVSRADIDVSEAASGISHAANSISLAASKISDASKTPRRNSLAASEISYAPSNISHGRRSTSPRPAEEIGRSPPLRASTSLASEYNAAPQSSHHSPPATPTDLEIPGFNDDDSSPKVEEPRELSAFTPDARRVPALNSGNVQKLTSVNNLGQMMAPVLMLTKCRLLTWVHQIEEIVSLLNVVWDQGSVTNSSFTGSMYWTMSNSDSPLRFEDLFLDSRAVPGHIHIHNNNASAKTPEVFLLVGQTDFNDRNSWTWCDITSVYTPELIVKLPFVLHPLHPDNALKLDENYVPSEEETMQQNATAPRLFSPPLPPERVHSSGSLRRTPGPHRRLVLSPPVPTSNLSARADTRSPEYLSEQSDSDEPDLQKKDRRRSRRVSDRLRTPHELASPPTPPSTGRHQRQCETNEDVAASPEQRSLRSSSKRAREGSAIVTAPSSDIGRRAAQPVVVHVPNSESDEYSTERANTPTRSNSVLQYSARDPIATKSKRMGQVAQRSPETESRGHLTRTPAPAPILPPRNEETFRIGSPSASRGFIAPASKGKRREQLAQGPPESESEGTVAPLHQIAPSKTVPSPSVAASAFAKGKRGAQTDQESSKSAPEREKPKTPQKPATPPGSVLTSQTPASKGKDRALSTTQSQLPEEVRPSVIASASQRSRASPESISAQEIDLGDDERASVFSSVSTRHQKPARLPKLRILQDLFNAHGPVLGRGVRRLADVSIKIVGKKEAPVARFAHSQIHFADTIWTVSDWSGGVVEFDIIDAAPGDIHFHRNRLTDSVDIWMRTADPVGWKQCTDSWLVYTMGALADLHPLNSKYILDASGDTFVPYYITASTYKGRKRKDGGLVTFNATSPYIVNQ</sequence>
<feature type="region of interest" description="Disordered" evidence="1">
    <location>
        <begin position="555"/>
        <end position="655"/>
    </location>
</feature>
<organism evidence="2 3">
    <name type="scientific">Hypholoma sublateritium (strain FD-334 SS-4)</name>
    <dbReference type="NCBI Taxonomy" id="945553"/>
    <lineage>
        <taxon>Eukaryota</taxon>
        <taxon>Fungi</taxon>
        <taxon>Dikarya</taxon>
        <taxon>Basidiomycota</taxon>
        <taxon>Agaricomycotina</taxon>
        <taxon>Agaricomycetes</taxon>
        <taxon>Agaricomycetidae</taxon>
        <taxon>Agaricales</taxon>
        <taxon>Agaricineae</taxon>
        <taxon>Strophariaceae</taxon>
        <taxon>Hypholoma</taxon>
    </lineage>
</organism>
<proteinExistence type="predicted"/>
<feature type="compositionally biased region" description="Polar residues" evidence="1">
    <location>
        <begin position="601"/>
        <end position="618"/>
    </location>
</feature>
<dbReference type="Proteomes" id="UP000054270">
    <property type="component" value="Unassembled WGS sequence"/>
</dbReference>
<reference evidence="3" key="1">
    <citation type="submission" date="2014-04" db="EMBL/GenBank/DDBJ databases">
        <title>Evolutionary Origins and Diversification of the Mycorrhizal Mutualists.</title>
        <authorList>
            <consortium name="DOE Joint Genome Institute"/>
            <consortium name="Mycorrhizal Genomics Consortium"/>
            <person name="Kohler A."/>
            <person name="Kuo A."/>
            <person name="Nagy L.G."/>
            <person name="Floudas D."/>
            <person name="Copeland A."/>
            <person name="Barry K.W."/>
            <person name="Cichocki N."/>
            <person name="Veneault-Fourrey C."/>
            <person name="LaButti K."/>
            <person name="Lindquist E.A."/>
            <person name="Lipzen A."/>
            <person name="Lundell T."/>
            <person name="Morin E."/>
            <person name="Murat C."/>
            <person name="Riley R."/>
            <person name="Ohm R."/>
            <person name="Sun H."/>
            <person name="Tunlid A."/>
            <person name="Henrissat B."/>
            <person name="Grigoriev I.V."/>
            <person name="Hibbett D.S."/>
            <person name="Martin F."/>
        </authorList>
    </citation>
    <scope>NUCLEOTIDE SEQUENCE [LARGE SCALE GENOMIC DNA]</scope>
    <source>
        <strain evidence="3">FD-334 SS-4</strain>
    </source>
</reference>
<evidence type="ECO:0000256" key="1">
    <source>
        <dbReference type="SAM" id="MobiDB-lite"/>
    </source>
</evidence>
<feature type="compositionally biased region" description="Polar residues" evidence="1">
    <location>
        <begin position="1174"/>
        <end position="1189"/>
    </location>
</feature>